<dbReference type="Gene3D" id="3.10.450.40">
    <property type="match status" value="2"/>
</dbReference>
<keyword evidence="4" id="KW-1185">Reference proteome</keyword>
<organism evidence="3 4">
    <name type="scientific">Halalkalibacter wakoensis JCM 9140</name>
    <dbReference type="NCBI Taxonomy" id="1236970"/>
    <lineage>
        <taxon>Bacteria</taxon>
        <taxon>Bacillati</taxon>
        <taxon>Bacillota</taxon>
        <taxon>Bacilli</taxon>
        <taxon>Bacillales</taxon>
        <taxon>Bacillaceae</taxon>
        <taxon>Halalkalibacter</taxon>
    </lineage>
</organism>
<evidence type="ECO:0000313" key="3">
    <source>
        <dbReference type="EMBL" id="GAE25515.1"/>
    </source>
</evidence>
<dbReference type="InterPro" id="IPR025711">
    <property type="entry name" value="PepSY"/>
</dbReference>
<feature type="transmembrane region" description="Helical" evidence="1">
    <location>
        <begin position="7"/>
        <end position="26"/>
    </location>
</feature>
<keyword evidence="1" id="KW-1133">Transmembrane helix</keyword>
<dbReference type="Pfam" id="PF03413">
    <property type="entry name" value="PepSY"/>
    <property type="match status" value="2"/>
</dbReference>
<dbReference type="AlphaFoldDB" id="W4Q0Q0"/>
<sequence length="247" mass="27835">MSKWKNIALIVVALGIFSVVVMSVLLPTQETMNEDEVKEWILEQYGGTILSIQESEQFGQLQYHLHLLSEDRYYEIKVDPFNQLILSLEPSSGLGEGNEPIVGGAPEQILLSQQELRNIVQQEFGDKVTIFEVELMEQEGNPVYRLSFQQGEGTGEILLDAQTGEVLFYSLQENSMVHEKEQVLIGEAEAERIALLHVEGVVDDVDLDEENGRLVYEVEVEIEAEDLEADVIIDAITGEVIAIRWED</sequence>
<proteinExistence type="predicted"/>
<feature type="domain" description="PepSY" evidence="2">
    <location>
        <begin position="111"/>
        <end position="167"/>
    </location>
</feature>
<protein>
    <recommendedName>
        <fullName evidence="2">PepSY domain-containing protein</fullName>
    </recommendedName>
</protein>
<reference evidence="3" key="1">
    <citation type="journal article" date="2014" name="Genome Announc.">
        <title>Draft Genome Sequences of Three Alkaliphilic Bacillus Strains, Bacillus wakoensis JCM 9140T, Bacillus akibai JCM 9157T, and Bacillus hemicellulosilyticus JCM 9152T.</title>
        <authorList>
            <person name="Yuki M."/>
            <person name="Oshima K."/>
            <person name="Suda W."/>
            <person name="Oshida Y."/>
            <person name="Kitamura K."/>
            <person name="Iida T."/>
            <person name="Hattori M."/>
            <person name="Ohkuma M."/>
        </authorList>
    </citation>
    <scope>NUCLEOTIDE SEQUENCE [LARGE SCALE GENOMIC DNA]</scope>
    <source>
        <strain evidence="3">JCM 9140</strain>
    </source>
</reference>
<name>W4Q0Q0_9BACI</name>
<dbReference type="EMBL" id="BAUT01000010">
    <property type="protein sequence ID" value="GAE25515.1"/>
    <property type="molecule type" value="Genomic_DNA"/>
</dbReference>
<evidence type="ECO:0000256" key="1">
    <source>
        <dbReference type="SAM" id="Phobius"/>
    </source>
</evidence>
<dbReference type="STRING" id="1236970.JCM9140_1514"/>
<dbReference type="Proteomes" id="UP000018890">
    <property type="component" value="Unassembled WGS sequence"/>
</dbReference>
<comment type="caution">
    <text evidence="3">The sequence shown here is derived from an EMBL/GenBank/DDBJ whole genome shotgun (WGS) entry which is preliminary data.</text>
</comment>
<accession>W4Q0Q0</accession>
<feature type="domain" description="PepSY" evidence="2">
    <location>
        <begin position="185"/>
        <end position="243"/>
    </location>
</feature>
<keyword evidence="1" id="KW-0812">Transmembrane</keyword>
<evidence type="ECO:0000313" key="4">
    <source>
        <dbReference type="Proteomes" id="UP000018890"/>
    </source>
</evidence>
<dbReference type="RefSeq" id="WP_034744029.1">
    <property type="nucleotide sequence ID" value="NZ_BAUT01000010.1"/>
</dbReference>
<gene>
    <name evidence="3" type="ORF">JCM9140_1514</name>
</gene>
<keyword evidence="1" id="KW-0472">Membrane</keyword>
<evidence type="ECO:0000259" key="2">
    <source>
        <dbReference type="Pfam" id="PF03413"/>
    </source>
</evidence>